<keyword evidence="1" id="KW-0808">Transferase</keyword>
<accession>A0ACD1AFZ0</accession>
<sequence>MIRNILELSYAEAVKKIAATGFLLNIAVIVILYFYSIARPSFLFFLGVQAFEVGLVLIFKALIGLLRQRFGYESMNLIIVDDLSEFDLVNTLRRIHRGRVTVITYNSEKIKKLLSKADNIYLAGTLTSEIRNMVVPCCTLKNKRVYIIPEAYEIAVRKSRFAYIGDIPVFLMESYQLSDVQRFVKRFMDISLALSGIVLTMPLFFFAAIAIKQEHNGPVFFRQVRTGLNGQVFKVIKFRSMVVDAERDTGAVLAKENDFRITKIGCFLRASRIDELPQFFNVLTGSMSVVGPRPERPVFVEEFQKRYPEYHYRFSVKPGITGLAQVKGKYSTTVENKLKFDLMYLINYSILLDIKIILETAKVVLNWDQAKGISEEQSRKFIDVKEPRKRHARKRMAH</sequence>
<keyword evidence="2" id="KW-1185">Reference proteome</keyword>
<gene>
    <name evidence="1" type="ORF">FRZ06_18290</name>
</gene>
<name>A0ACD1AFZ0_9FIRM</name>
<reference evidence="1" key="1">
    <citation type="submission" date="2019-08" db="EMBL/GenBank/DDBJ databases">
        <title>Genome sequence of Clostridiales bacterium MT110.</title>
        <authorList>
            <person name="Cao J."/>
        </authorList>
    </citation>
    <scope>NUCLEOTIDE SEQUENCE</scope>
    <source>
        <strain evidence="1">MT110</strain>
    </source>
</reference>
<evidence type="ECO:0000313" key="2">
    <source>
        <dbReference type="Proteomes" id="UP000594014"/>
    </source>
</evidence>
<dbReference type="Proteomes" id="UP000594014">
    <property type="component" value="Chromosome"/>
</dbReference>
<protein>
    <submittedName>
        <fullName evidence="1">Sugar transferase</fullName>
    </submittedName>
</protein>
<dbReference type="EMBL" id="CP042469">
    <property type="protein sequence ID" value="QOX65158.1"/>
    <property type="molecule type" value="Genomic_DNA"/>
</dbReference>
<organism evidence="1 2">
    <name type="scientific">Anoxybacterium hadale</name>
    <dbReference type="NCBI Taxonomy" id="3408580"/>
    <lineage>
        <taxon>Bacteria</taxon>
        <taxon>Bacillati</taxon>
        <taxon>Bacillota</taxon>
        <taxon>Clostridia</taxon>
        <taxon>Peptostreptococcales</taxon>
        <taxon>Anaerovoracaceae</taxon>
        <taxon>Anoxybacterium</taxon>
    </lineage>
</organism>
<proteinExistence type="predicted"/>
<evidence type="ECO:0000313" key="1">
    <source>
        <dbReference type="EMBL" id="QOX65158.1"/>
    </source>
</evidence>